<reference evidence="1" key="1">
    <citation type="submission" date="2015-06" db="UniProtKB">
        <authorList>
            <consortium name="EnsemblPlants"/>
        </authorList>
    </citation>
    <scope>IDENTIFICATION</scope>
</reference>
<dbReference type="EnsemblPlants" id="EMT23851">
    <property type="protein sequence ID" value="EMT23851"/>
    <property type="gene ID" value="F775_23919"/>
</dbReference>
<proteinExistence type="predicted"/>
<organism evidence="1">
    <name type="scientific">Aegilops tauschii</name>
    <name type="common">Tausch's goatgrass</name>
    <name type="synonym">Aegilops squarrosa</name>
    <dbReference type="NCBI Taxonomy" id="37682"/>
    <lineage>
        <taxon>Eukaryota</taxon>
        <taxon>Viridiplantae</taxon>
        <taxon>Streptophyta</taxon>
        <taxon>Embryophyta</taxon>
        <taxon>Tracheophyta</taxon>
        <taxon>Spermatophyta</taxon>
        <taxon>Magnoliopsida</taxon>
        <taxon>Liliopsida</taxon>
        <taxon>Poales</taxon>
        <taxon>Poaceae</taxon>
        <taxon>BOP clade</taxon>
        <taxon>Pooideae</taxon>
        <taxon>Triticodae</taxon>
        <taxon>Triticeae</taxon>
        <taxon>Triticinae</taxon>
        <taxon>Aegilops</taxon>
    </lineage>
</organism>
<name>M8CKE7_AEGTA</name>
<protein>
    <submittedName>
        <fullName evidence="1">Uncharacterized protein</fullName>
    </submittedName>
</protein>
<dbReference type="AlphaFoldDB" id="M8CKE7"/>
<sequence length="181" mass="19079">MAALLTRSIAVLGLVLCATTVAESFNIPVMFHDMWFRRSIARSSFQEKAASPSTAPSKPPVPAPTSRGALFCQLRASARAGVVSHGRCSGSARAADRSAGSCSVDARFRTEIQRAIADAHASHYASSRFATTCIGTTQTWSSAPVAADPSARRHAARCHQLSVSCVNAGDLPDRPAGCFCR</sequence>
<evidence type="ECO:0000313" key="1">
    <source>
        <dbReference type="EnsemblPlants" id="EMT23851"/>
    </source>
</evidence>
<accession>M8CKE7</accession>